<evidence type="ECO:0000256" key="2">
    <source>
        <dbReference type="ARBA" id="ARBA00022737"/>
    </source>
</evidence>
<reference evidence="6" key="2">
    <citation type="submission" date="2025-09" db="UniProtKB">
        <authorList>
            <consortium name="Ensembl"/>
        </authorList>
    </citation>
    <scope>IDENTIFICATION</scope>
</reference>
<dbReference type="GO" id="GO:0002183">
    <property type="term" value="P:cytoplasmic translational initiation"/>
    <property type="evidence" value="ECO:0007669"/>
    <property type="project" value="TreeGrafter"/>
</dbReference>
<dbReference type="Pfam" id="PF00400">
    <property type="entry name" value="WD40"/>
    <property type="match status" value="1"/>
</dbReference>
<dbReference type="GO" id="GO:0003743">
    <property type="term" value="F:translation initiation factor activity"/>
    <property type="evidence" value="ECO:0007669"/>
    <property type="project" value="TreeGrafter"/>
</dbReference>
<dbReference type="SMART" id="SM00320">
    <property type="entry name" value="WD40"/>
    <property type="match status" value="1"/>
</dbReference>
<comment type="similarity">
    <text evidence="3">Belongs to the WD repeat STRAP family.</text>
</comment>
<dbReference type="Proteomes" id="UP000694381">
    <property type="component" value="Unassembled WGS sequence"/>
</dbReference>
<reference evidence="6" key="1">
    <citation type="submission" date="2025-08" db="UniProtKB">
        <authorList>
            <consortium name="Ensembl"/>
        </authorList>
    </citation>
    <scope>IDENTIFICATION</scope>
</reference>
<dbReference type="GO" id="GO:0003723">
    <property type="term" value="F:RNA binding"/>
    <property type="evidence" value="ECO:0007669"/>
    <property type="project" value="TreeGrafter"/>
</dbReference>
<evidence type="ECO:0000313" key="7">
    <source>
        <dbReference type="Proteomes" id="UP000694381"/>
    </source>
</evidence>
<evidence type="ECO:0000256" key="1">
    <source>
        <dbReference type="ARBA" id="ARBA00022574"/>
    </source>
</evidence>
<dbReference type="PROSITE" id="PS50082">
    <property type="entry name" value="WD_REPEATS_2"/>
    <property type="match status" value="1"/>
</dbReference>
<dbReference type="PANTHER" id="PTHR19877:SF1">
    <property type="entry name" value="EUKARYOTIC TRANSLATION INITIATION FACTOR 3 SUBUNIT I"/>
    <property type="match status" value="1"/>
</dbReference>
<dbReference type="Ensembl" id="ENSNGAT00000003380.1">
    <property type="protein sequence ID" value="ENSNGAP00000002710.1"/>
    <property type="gene ID" value="ENSNGAG00000002595.1"/>
</dbReference>
<organism evidence="6 7">
    <name type="scientific">Nannospalax galili</name>
    <name type="common">Northern Israeli blind subterranean mole rat</name>
    <name type="synonym">Spalax galili</name>
    <dbReference type="NCBI Taxonomy" id="1026970"/>
    <lineage>
        <taxon>Eukaryota</taxon>
        <taxon>Metazoa</taxon>
        <taxon>Chordata</taxon>
        <taxon>Craniata</taxon>
        <taxon>Vertebrata</taxon>
        <taxon>Euteleostomi</taxon>
        <taxon>Mammalia</taxon>
        <taxon>Eutheria</taxon>
        <taxon>Euarchontoglires</taxon>
        <taxon>Glires</taxon>
        <taxon>Rodentia</taxon>
        <taxon>Myomorpha</taxon>
        <taxon>Muroidea</taxon>
        <taxon>Spalacidae</taxon>
        <taxon>Spalacinae</taxon>
        <taxon>Nannospalax</taxon>
    </lineage>
</organism>
<dbReference type="AlphaFoldDB" id="A0A8C6QG09"/>
<dbReference type="PANTHER" id="PTHR19877">
    <property type="entry name" value="EUKARYOTIC TRANSLATION INITIATION FACTOR 3 SUBUNIT I"/>
    <property type="match status" value="1"/>
</dbReference>
<sequence length="66" mass="7582">SIPGTTKTRFFHLAFEEEFGRVKGHFGPINSVAFHPDGKSYSSGGEDGYVRIHYFDPQYFEFEFEA</sequence>
<keyword evidence="1 5" id="KW-0853">WD repeat</keyword>
<dbReference type="SUPFAM" id="SSF50998">
    <property type="entry name" value="Quinoprotein alcohol dehydrogenase-like"/>
    <property type="match status" value="1"/>
</dbReference>
<feature type="repeat" description="WD" evidence="5">
    <location>
        <begin position="22"/>
        <end position="52"/>
    </location>
</feature>
<dbReference type="InterPro" id="IPR015943">
    <property type="entry name" value="WD40/YVTN_repeat-like_dom_sf"/>
</dbReference>
<dbReference type="GO" id="GO:0071541">
    <property type="term" value="C:eukaryotic translation initiation factor 3 complex, eIF3m"/>
    <property type="evidence" value="ECO:0007669"/>
    <property type="project" value="TreeGrafter"/>
</dbReference>
<evidence type="ECO:0000256" key="3">
    <source>
        <dbReference type="ARBA" id="ARBA00038394"/>
    </source>
</evidence>
<evidence type="ECO:0000256" key="5">
    <source>
        <dbReference type="PROSITE-ProRule" id="PRU00221"/>
    </source>
</evidence>
<dbReference type="InterPro" id="IPR001680">
    <property type="entry name" value="WD40_rpt"/>
</dbReference>
<evidence type="ECO:0000313" key="6">
    <source>
        <dbReference type="Ensembl" id="ENSNGAP00000002710.1"/>
    </source>
</evidence>
<dbReference type="Gene3D" id="2.130.10.10">
    <property type="entry name" value="YVTN repeat-like/Quinoprotein amine dehydrogenase"/>
    <property type="match status" value="1"/>
</dbReference>
<dbReference type="PROSITE" id="PS50294">
    <property type="entry name" value="WD_REPEATS_REGION"/>
    <property type="match status" value="1"/>
</dbReference>
<protein>
    <recommendedName>
        <fullName evidence="4">Serine-threonine kinase receptor-associated protein</fullName>
    </recommendedName>
</protein>
<proteinExistence type="inferred from homology"/>
<name>A0A8C6QG09_NANGA</name>
<dbReference type="GeneTree" id="ENSGT00940000167420"/>
<evidence type="ECO:0000256" key="4">
    <source>
        <dbReference type="ARBA" id="ARBA00040390"/>
    </source>
</evidence>
<keyword evidence="2" id="KW-0677">Repeat</keyword>
<dbReference type="OMA" id="IHYSLER"/>
<dbReference type="InterPro" id="IPR011047">
    <property type="entry name" value="Quinoprotein_ADH-like_sf"/>
</dbReference>
<keyword evidence="7" id="KW-1185">Reference proteome</keyword>
<accession>A0A8C6QG09</accession>